<reference evidence="9 10" key="1">
    <citation type="submission" date="2017-03" db="EMBL/GenBank/DDBJ databases">
        <authorList>
            <person name="Afonso C.L."/>
            <person name="Miller P.J."/>
            <person name="Scott M.A."/>
            <person name="Spackman E."/>
            <person name="Goraichik I."/>
            <person name="Dimitrov K.M."/>
            <person name="Suarez D.L."/>
            <person name="Swayne D.E."/>
        </authorList>
    </citation>
    <scope>NUCLEOTIDE SEQUENCE [LARGE SCALE GENOMIC DNA]</scope>
    <source>
        <strain evidence="9">Genome sequencing of Nitrospira japonica strain NJ11</strain>
    </source>
</reference>
<keyword evidence="3" id="KW-0816">Tricarboxylic acid cycle</keyword>
<dbReference type="InterPro" id="IPR016143">
    <property type="entry name" value="Citrate_synth-like_sm_a-sub"/>
</dbReference>
<keyword evidence="9" id="KW-0012">Acyltransferase</keyword>
<organism evidence="9 10">
    <name type="scientific">Nitrospira japonica</name>
    <dbReference type="NCBI Taxonomy" id="1325564"/>
    <lineage>
        <taxon>Bacteria</taxon>
        <taxon>Pseudomonadati</taxon>
        <taxon>Nitrospirota</taxon>
        <taxon>Nitrospiria</taxon>
        <taxon>Nitrospirales</taxon>
        <taxon>Nitrospiraceae</taxon>
        <taxon>Nitrospira</taxon>
    </lineage>
</organism>
<evidence type="ECO:0000256" key="4">
    <source>
        <dbReference type="ARBA" id="ARBA00022679"/>
    </source>
</evidence>
<dbReference type="UniPathway" id="UPA00223"/>
<gene>
    <name evidence="9" type="primary">prpC</name>
    <name evidence="9" type="ORF">NSJP_0558</name>
</gene>
<dbReference type="InterPro" id="IPR002020">
    <property type="entry name" value="Citrate_synthase"/>
</dbReference>
<keyword evidence="4 6" id="KW-0808">Transferase</keyword>
<sequence length="399" mass="44395">MSNGIVAFIRRKTAMRIAESENTPGYSPGLDGVIAGETALCHVDEDEGGLRYRGYAVSDLADQATFEEVAHLLLCGTLPTRKELKEFEGRLAAEALLPAPVEAFLGMIPPAAHPMDILRTSVSLLGMIETDAEDHSHDANLRKSIRLLAQIPLVISVAHGLANGTPRMEAQPNLTFAENLLCLLTGRRGGEEWRLMAHVLDVSLTLYAEHEFNASTFAARATASTMTDLHSAVTSAIGTLKGPLHGGANEAVAEMFLEIERPDRAEGWIREQLGGKRRIMGFGHRVLKNGDSRSAIIQRHADRLSRTCRDRRWYDIALIIERVMRQEKGLCPNLDFYTAVAYLLMGIPRRLYTPIFVCSRITGWCAHVIEQQDHNRLIRPRALYKGPARESYVDIDHRR</sequence>
<evidence type="ECO:0000256" key="8">
    <source>
        <dbReference type="RuleBase" id="RU003406"/>
    </source>
</evidence>
<dbReference type="PANTHER" id="PTHR11739:SF4">
    <property type="entry name" value="CITRATE SYNTHASE, PEROXISOMAL"/>
    <property type="match status" value="1"/>
</dbReference>
<dbReference type="AlphaFoldDB" id="A0A1W1I153"/>
<dbReference type="KEGG" id="nja:NSJP_0558"/>
<dbReference type="Proteomes" id="UP000192042">
    <property type="component" value="Chromosome I"/>
</dbReference>
<dbReference type="GO" id="GO:0005737">
    <property type="term" value="C:cytoplasm"/>
    <property type="evidence" value="ECO:0007669"/>
    <property type="project" value="InterPro"/>
</dbReference>
<feature type="active site" evidence="7">
    <location>
        <position position="284"/>
    </location>
</feature>
<dbReference type="GO" id="GO:0036440">
    <property type="term" value="F:citrate synthase activity"/>
    <property type="evidence" value="ECO:0007669"/>
    <property type="project" value="UniProtKB-EC"/>
</dbReference>
<dbReference type="PIRSF" id="PIRSF001369">
    <property type="entry name" value="Citrate_synth"/>
    <property type="match status" value="1"/>
</dbReference>
<evidence type="ECO:0000256" key="6">
    <source>
        <dbReference type="PIRNR" id="PIRNR001369"/>
    </source>
</evidence>
<dbReference type="Pfam" id="PF00285">
    <property type="entry name" value="Citrate_synt"/>
    <property type="match status" value="1"/>
</dbReference>
<evidence type="ECO:0000313" key="9">
    <source>
        <dbReference type="EMBL" id="SLM46730.1"/>
    </source>
</evidence>
<comment type="similarity">
    <text evidence="2 6 8">Belongs to the citrate synthase family.</text>
</comment>
<dbReference type="GO" id="GO:0006099">
    <property type="term" value="P:tricarboxylic acid cycle"/>
    <property type="evidence" value="ECO:0007669"/>
    <property type="project" value="UniProtKB-UniPathway"/>
</dbReference>
<dbReference type="InterPro" id="IPR036969">
    <property type="entry name" value="Citrate_synthase_sf"/>
</dbReference>
<dbReference type="GO" id="GO:0005975">
    <property type="term" value="P:carbohydrate metabolic process"/>
    <property type="evidence" value="ECO:0007669"/>
    <property type="project" value="TreeGrafter"/>
</dbReference>
<dbReference type="SUPFAM" id="SSF48256">
    <property type="entry name" value="Citrate synthase"/>
    <property type="match status" value="1"/>
</dbReference>
<evidence type="ECO:0000256" key="1">
    <source>
        <dbReference type="ARBA" id="ARBA00004751"/>
    </source>
</evidence>
<dbReference type="EMBL" id="LT828648">
    <property type="protein sequence ID" value="SLM46730.1"/>
    <property type="molecule type" value="Genomic_DNA"/>
</dbReference>
<dbReference type="InterPro" id="IPR019810">
    <property type="entry name" value="Citrate_synthase_AS"/>
</dbReference>
<evidence type="ECO:0000313" key="10">
    <source>
        <dbReference type="Proteomes" id="UP000192042"/>
    </source>
</evidence>
<comment type="catalytic activity">
    <reaction evidence="5">
        <text>oxaloacetate + acetyl-CoA + H2O = citrate + CoA + H(+)</text>
        <dbReference type="Rhea" id="RHEA:16845"/>
        <dbReference type="ChEBI" id="CHEBI:15377"/>
        <dbReference type="ChEBI" id="CHEBI:15378"/>
        <dbReference type="ChEBI" id="CHEBI:16452"/>
        <dbReference type="ChEBI" id="CHEBI:16947"/>
        <dbReference type="ChEBI" id="CHEBI:57287"/>
        <dbReference type="ChEBI" id="CHEBI:57288"/>
        <dbReference type="EC" id="2.3.3.16"/>
    </reaction>
</comment>
<dbReference type="InterPro" id="IPR011278">
    <property type="entry name" value="2-MeCitrate/Citrate_synth_II"/>
</dbReference>
<dbReference type="InterPro" id="IPR024176">
    <property type="entry name" value="Citrate_synthase_bac-typ"/>
</dbReference>
<evidence type="ECO:0000256" key="7">
    <source>
        <dbReference type="PIRSR" id="PIRSR001369-1"/>
    </source>
</evidence>
<dbReference type="STRING" id="1325564.NSJP_0558"/>
<comment type="pathway">
    <text evidence="1">Carbohydrate metabolism; tricarboxylic acid cycle; isocitrate from oxaloacetate: step 1/2.</text>
</comment>
<proteinExistence type="inferred from homology"/>
<dbReference type="Gene3D" id="1.10.230.10">
    <property type="entry name" value="Cytochrome P450-Terp, domain 2"/>
    <property type="match status" value="1"/>
</dbReference>
<protein>
    <recommendedName>
        <fullName evidence="6">Citrate synthase</fullName>
    </recommendedName>
</protein>
<accession>A0A1W1I153</accession>
<dbReference type="Gene3D" id="1.10.580.10">
    <property type="entry name" value="Citrate Synthase, domain 1"/>
    <property type="match status" value="1"/>
</dbReference>
<dbReference type="PANTHER" id="PTHR11739">
    <property type="entry name" value="CITRATE SYNTHASE"/>
    <property type="match status" value="1"/>
</dbReference>
<dbReference type="PROSITE" id="PS00480">
    <property type="entry name" value="CITRATE_SYNTHASE"/>
    <property type="match status" value="1"/>
</dbReference>
<dbReference type="NCBIfam" id="TIGR01800">
    <property type="entry name" value="cit_synth_II"/>
    <property type="match status" value="1"/>
</dbReference>
<dbReference type="PRINTS" id="PR00143">
    <property type="entry name" value="CITRTSNTHASE"/>
</dbReference>
<evidence type="ECO:0000256" key="5">
    <source>
        <dbReference type="ARBA" id="ARBA00049288"/>
    </source>
</evidence>
<dbReference type="InterPro" id="IPR016142">
    <property type="entry name" value="Citrate_synth-like_lrg_a-sub"/>
</dbReference>
<name>A0A1W1I153_9BACT</name>
<evidence type="ECO:0000256" key="2">
    <source>
        <dbReference type="ARBA" id="ARBA00010566"/>
    </source>
</evidence>
<evidence type="ECO:0000256" key="3">
    <source>
        <dbReference type="ARBA" id="ARBA00022532"/>
    </source>
</evidence>
<keyword evidence="10" id="KW-1185">Reference proteome</keyword>
<feature type="active site" evidence="7">
    <location>
        <position position="335"/>
    </location>
</feature>